<dbReference type="InterPro" id="IPR025423">
    <property type="entry name" value="TMEM205-like"/>
</dbReference>
<feature type="transmembrane region" description="Helical" evidence="5">
    <location>
        <begin position="7"/>
        <end position="28"/>
    </location>
</feature>
<organism evidence="7 8">
    <name type="scientific">Niveibacterium microcysteis</name>
    <dbReference type="NCBI Taxonomy" id="2811415"/>
    <lineage>
        <taxon>Bacteria</taxon>
        <taxon>Pseudomonadati</taxon>
        <taxon>Pseudomonadota</taxon>
        <taxon>Betaproteobacteria</taxon>
        <taxon>Rhodocyclales</taxon>
        <taxon>Rhodocyclaceae</taxon>
        <taxon>Niveibacterium</taxon>
    </lineage>
</organism>
<protein>
    <submittedName>
        <fullName evidence="7">DUF4149 domain-containing protein</fullName>
    </submittedName>
</protein>
<evidence type="ECO:0000256" key="1">
    <source>
        <dbReference type="ARBA" id="ARBA00004370"/>
    </source>
</evidence>
<dbReference type="EMBL" id="CP071060">
    <property type="protein sequence ID" value="QSI75382.1"/>
    <property type="molecule type" value="Genomic_DNA"/>
</dbReference>
<dbReference type="Proteomes" id="UP000663570">
    <property type="component" value="Chromosome"/>
</dbReference>
<keyword evidence="2 5" id="KW-0812">Transmembrane</keyword>
<name>A0ABX7M0T5_9RHOO</name>
<evidence type="ECO:0000256" key="2">
    <source>
        <dbReference type="ARBA" id="ARBA00022692"/>
    </source>
</evidence>
<keyword evidence="4 5" id="KW-0472">Membrane</keyword>
<evidence type="ECO:0000256" key="5">
    <source>
        <dbReference type="SAM" id="Phobius"/>
    </source>
</evidence>
<feature type="transmembrane region" description="Helical" evidence="5">
    <location>
        <begin position="48"/>
        <end position="69"/>
    </location>
</feature>
<keyword evidence="3 5" id="KW-1133">Transmembrane helix</keyword>
<sequence length="154" mass="16530">MNQIGRPLYFLALTLWVGALWTIGGIVAPTLFSALQDRSIAGAIAGRLFSIAAWLGVGSACFLIIFQIIDAGGQAFKRASLWVVVLMLVLTLASLFGIQPLLAQLKAEAMPREVMESLVRDRFAAWHGVSSILYLIQCALGGALVVLETASGRR</sequence>
<feature type="domain" description="TMEM205-like" evidence="6">
    <location>
        <begin position="11"/>
        <end position="109"/>
    </location>
</feature>
<comment type="subcellular location">
    <subcellularLocation>
        <location evidence="1">Membrane</location>
    </subcellularLocation>
</comment>
<dbReference type="Pfam" id="PF13664">
    <property type="entry name" value="DUF4149"/>
    <property type="match status" value="1"/>
</dbReference>
<dbReference type="RefSeq" id="WP_206252899.1">
    <property type="nucleotide sequence ID" value="NZ_CP071060.1"/>
</dbReference>
<proteinExistence type="predicted"/>
<evidence type="ECO:0000256" key="4">
    <source>
        <dbReference type="ARBA" id="ARBA00023136"/>
    </source>
</evidence>
<evidence type="ECO:0000313" key="7">
    <source>
        <dbReference type="EMBL" id="QSI75382.1"/>
    </source>
</evidence>
<evidence type="ECO:0000259" key="6">
    <source>
        <dbReference type="Pfam" id="PF13664"/>
    </source>
</evidence>
<keyword evidence="8" id="KW-1185">Reference proteome</keyword>
<evidence type="ECO:0000313" key="8">
    <source>
        <dbReference type="Proteomes" id="UP000663570"/>
    </source>
</evidence>
<reference evidence="7 8" key="1">
    <citation type="submission" date="2021-02" db="EMBL/GenBank/DDBJ databases">
        <title>Niveibacterium changnyeongensis HC41.</title>
        <authorList>
            <person name="Kang M."/>
        </authorList>
    </citation>
    <scope>NUCLEOTIDE SEQUENCE [LARGE SCALE GENOMIC DNA]</scope>
    <source>
        <strain evidence="7 8">HC41</strain>
    </source>
</reference>
<feature type="transmembrane region" description="Helical" evidence="5">
    <location>
        <begin position="123"/>
        <end position="147"/>
    </location>
</feature>
<gene>
    <name evidence="7" type="ORF">JY500_12770</name>
</gene>
<feature type="transmembrane region" description="Helical" evidence="5">
    <location>
        <begin position="81"/>
        <end position="103"/>
    </location>
</feature>
<evidence type="ECO:0000256" key="3">
    <source>
        <dbReference type="ARBA" id="ARBA00022989"/>
    </source>
</evidence>
<accession>A0ABX7M0T5</accession>